<reference evidence="2 3" key="1">
    <citation type="journal article" date="2015" name="Nature">
        <title>rRNA introns, odd ribosomes, and small enigmatic genomes across a large radiation of phyla.</title>
        <authorList>
            <person name="Brown C.T."/>
            <person name="Hug L.A."/>
            <person name="Thomas B.C."/>
            <person name="Sharon I."/>
            <person name="Castelle C.J."/>
            <person name="Singh A."/>
            <person name="Wilkins M.J."/>
            <person name="Williams K.H."/>
            <person name="Banfield J.F."/>
        </authorList>
    </citation>
    <scope>NUCLEOTIDE SEQUENCE [LARGE SCALE GENOMIC DNA]</scope>
</reference>
<evidence type="ECO:0000313" key="2">
    <source>
        <dbReference type="EMBL" id="KKS43282.1"/>
    </source>
</evidence>
<dbReference type="Proteomes" id="UP000033854">
    <property type="component" value="Unassembled WGS sequence"/>
</dbReference>
<dbReference type="Pfam" id="PF03372">
    <property type="entry name" value="Exo_endo_phos"/>
    <property type="match status" value="1"/>
</dbReference>
<evidence type="ECO:0000259" key="1">
    <source>
        <dbReference type="Pfam" id="PF03372"/>
    </source>
</evidence>
<dbReference type="SUPFAM" id="SSF56219">
    <property type="entry name" value="DNase I-like"/>
    <property type="match status" value="1"/>
</dbReference>
<dbReference type="EMBL" id="LCDA01000001">
    <property type="protein sequence ID" value="KKS43282.1"/>
    <property type="molecule type" value="Genomic_DNA"/>
</dbReference>
<gene>
    <name evidence="2" type="ORF">UV06_C0001G0016</name>
</gene>
<name>A0A0G0Z3G6_9BACT</name>
<dbReference type="PANTHER" id="PTHR14859">
    <property type="entry name" value="CALCOFLUOR WHITE HYPERSENSITIVE PROTEIN PRECURSOR"/>
    <property type="match status" value="1"/>
</dbReference>
<dbReference type="GO" id="GO:0006506">
    <property type="term" value="P:GPI anchor biosynthetic process"/>
    <property type="evidence" value="ECO:0007669"/>
    <property type="project" value="TreeGrafter"/>
</dbReference>
<dbReference type="PANTHER" id="PTHR14859:SF1">
    <property type="entry name" value="PGAP2-INTERACTING PROTEIN"/>
    <property type="match status" value="1"/>
</dbReference>
<feature type="domain" description="Endonuclease/exonuclease/phosphatase" evidence="1">
    <location>
        <begin position="12"/>
        <end position="280"/>
    </location>
</feature>
<dbReference type="InterPro" id="IPR005135">
    <property type="entry name" value="Endo/exonuclease/phosphatase"/>
</dbReference>
<dbReference type="InterPro" id="IPR051916">
    <property type="entry name" value="GPI-anchor_lipid_remodeler"/>
</dbReference>
<protein>
    <recommendedName>
        <fullName evidence="1">Endonuclease/exonuclease/phosphatase domain-containing protein</fullName>
    </recommendedName>
</protein>
<comment type="caution">
    <text evidence="2">The sequence shown here is derived from an EMBL/GenBank/DDBJ whole genome shotgun (WGS) entry which is preliminary data.</text>
</comment>
<dbReference type="AlphaFoldDB" id="A0A0G0Z3G6"/>
<evidence type="ECO:0000313" key="3">
    <source>
        <dbReference type="Proteomes" id="UP000033854"/>
    </source>
</evidence>
<dbReference type="GO" id="GO:0016020">
    <property type="term" value="C:membrane"/>
    <property type="evidence" value="ECO:0007669"/>
    <property type="project" value="GOC"/>
</dbReference>
<organism evidence="2 3">
    <name type="scientific">Candidatus Collierbacteria bacterium GW2011_GWA2_42_17</name>
    <dbReference type="NCBI Taxonomy" id="1618378"/>
    <lineage>
        <taxon>Bacteria</taxon>
        <taxon>Candidatus Collieribacteriota</taxon>
    </lineage>
</organism>
<sequence>MKKESSKIFKLLQLNVLNFVYFDRIIDLINKENPDIVTFQEVSENNLMRSSSFADTSAYTGKDYIQELTNRTNLKYGHFFKSWGVSFGNNLKCNWGVGIYSKYPIVDYNYFYDRQSPTYYISEKDRDPFFMSEDKKIRDVYSMQKPSVFACALLSVDNVLVKVYTGHFAISELCTETLQRINQVKQIISFIDNQKLFPTIISADFNMTEDGLSISTLKSKYTYLTPNIKNTLDRKIHPAFDQNRAIRGLVFEDLKVDHVFGKKINLIESYTDEDSHVSDHLPVIVKFGIDI</sequence>
<dbReference type="InterPro" id="IPR036691">
    <property type="entry name" value="Endo/exonu/phosph_ase_sf"/>
</dbReference>
<proteinExistence type="predicted"/>
<dbReference type="Gene3D" id="3.60.10.10">
    <property type="entry name" value="Endonuclease/exonuclease/phosphatase"/>
    <property type="match status" value="1"/>
</dbReference>
<dbReference type="GO" id="GO:0003824">
    <property type="term" value="F:catalytic activity"/>
    <property type="evidence" value="ECO:0007669"/>
    <property type="project" value="InterPro"/>
</dbReference>
<accession>A0A0G0Z3G6</accession>